<name>A0A4Y9JP65_9PAST</name>
<dbReference type="RefSeq" id="WP_135058664.1">
    <property type="nucleotide sequence ID" value="NZ_JADGLC010000042.1"/>
</dbReference>
<evidence type="ECO:0000313" key="2">
    <source>
        <dbReference type="Proteomes" id="UP000297396"/>
    </source>
</evidence>
<protein>
    <submittedName>
        <fullName evidence="1">Uncharacterized protein</fullName>
    </submittedName>
</protein>
<comment type="caution">
    <text evidence="1">The sequence shown here is derived from an EMBL/GenBank/DDBJ whole genome shotgun (WGS) entry which is preliminary data.</text>
</comment>
<organism evidence="1 2">
    <name type="scientific">Muribacter muris</name>
    <dbReference type="NCBI Taxonomy" id="67855"/>
    <lineage>
        <taxon>Bacteria</taxon>
        <taxon>Pseudomonadati</taxon>
        <taxon>Pseudomonadota</taxon>
        <taxon>Gammaproteobacteria</taxon>
        <taxon>Pasteurellales</taxon>
        <taxon>Pasteurellaceae</taxon>
        <taxon>Muribacter</taxon>
    </lineage>
</organism>
<dbReference type="EMBL" id="SPPA01000042">
    <property type="protein sequence ID" value="TFV07574.1"/>
    <property type="molecule type" value="Genomic_DNA"/>
</dbReference>
<accession>A0A4Y9JP65</accession>
<dbReference type="AlphaFoldDB" id="A0A4Y9JP65"/>
<reference evidence="1 2" key="1">
    <citation type="submission" date="2019-03" db="EMBL/GenBank/DDBJ databases">
        <title>Diversity of the mouse oral microbiome.</title>
        <authorList>
            <person name="Joseph S."/>
            <person name="Aduse-Opoku J."/>
            <person name="Curtis M."/>
            <person name="Wade W."/>
            <person name="Hashim A."/>
        </authorList>
    </citation>
    <scope>NUCLEOTIDE SEQUENCE [LARGE SCALE GENOMIC DNA]</scope>
    <source>
        <strain evidence="1 2">WT12</strain>
    </source>
</reference>
<gene>
    <name evidence="1" type="ORF">E4T80_12135</name>
</gene>
<evidence type="ECO:0000313" key="1">
    <source>
        <dbReference type="EMBL" id="TFV07574.1"/>
    </source>
</evidence>
<proteinExistence type="predicted"/>
<dbReference type="Proteomes" id="UP000297396">
    <property type="component" value="Unassembled WGS sequence"/>
</dbReference>
<sequence length="101" mass="11509">MTTEQNTQTDTDLADLPLSQRLQRLEDALSALQQRELADYYFQTAERILIRAIFENCSSLDRDNALKDFRQMIALTAEQQQDSALQQAAADVEALLFPTRS</sequence>